<proteinExistence type="predicted"/>
<dbReference type="SMART" id="SM00065">
    <property type="entry name" value="GAF"/>
    <property type="match status" value="1"/>
</dbReference>
<dbReference type="AlphaFoldDB" id="A0A927CBI1"/>
<reference evidence="3" key="1">
    <citation type="submission" date="2020-09" db="EMBL/GenBank/DDBJ databases">
        <title>A novel bacterium of genus Paenibacillus, isolated from South China Sea.</title>
        <authorList>
            <person name="Huang H."/>
            <person name="Mo K."/>
            <person name="Hu Y."/>
        </authorList>
    </citation>
    <scope>NUCLEOTIDE SEQUENCE</scope>
    <source>
        <strain evidence="3">IB182363</strain>
    </source>
</reference>
<dbReference type="InterPro" id="IPR029016">
    <property type="entry name" value="GAF-like_dom_sf"/>
</dbReference>
<dbReference type="GO" id="GO:0009214">
    <property type="term" value="P:cyclic nucleotide catabolic process"/>
    <property type="evidence" value="ECO:0007669"/>
    <property type="project" value="UniProtKB-ARBA"/>
</dbReference>
<dbReference type="InterPro" id="IPR052020">
    <property type="entry name" value="Cyclic_di-GMP/3'3'-cGAMP_PDE"/>
</dbReference>
<dbReference type="GO" id="GO:0004112">
    <property type="term" value="F:cyclic-nucleotide phosphodiesterase activity"/>
    <property type="evidence" value="ECO:0007669"/>
    <property type="project" value="UniProtKB-ARBA"/>
</dbReference>
<dbReference type="InterPro" id="IPR037522">
    <property type="entry name" value="HD_GYP_dom"/>
</dbReference>
<evidence type="ECO:0000313" key="4">
    <source>
        <dbReference type="Proteomes" id="UP000639396"/>
    </source>
</evidence>
<name>A0A927CBI1_9BACL</name>
<dbReference type="SMART" id="SM00471">
    <property type="entry name" value="HDc"/>
    <property type="match status" value="1"/>
</dbReference>
<dbReference type="Pfam" id="PF13487">
    <property type="entry name" value="HD_5"/>
    <property type="match status" value="1"/>
</dbReference>
<dbReference type="Pfam" id="PF01590">
    <property type="entry name" value="GAF"/>
    <property type="match status" value="1"/>
</dbReference>
<dbReference type="EMBL" id="JACXJA010000017">
    <property type="protein sequence ID" value="MBD2863226.1"/>
    <property type="molecule type" value="Genomic_DNA"/>
</dbReference>
<dbReference type="RefSeq" id="WP_190928821.1">
    <property type="nucleotide sequence ID" value="NZ_JACXJA010000017.1"/>
</dbReference>
<dbReference type="InterPro" id="IPR003607">
    <property type="entry name" value="HD/PDEase_dom"/>
</dbReference>
<sequence>MHDKTRSDTPDTPELRRDLEPEELLAVILDYTGKIANERSLDRVLMLMADMGKQIVVSDRCTVWLLDEQRNELWSKVAHGVTELRIPLGAGLAGHSIATGEPIFIDDAYTNEPFRDALEQGALLTDKQTGYRTKALLVIPFRNNEGAVIGCYQAINKMTPSGTFSERDLRNLSLAASYSGKSIESALLVQEIEETQREIIFTMGEIGESRSKETANHVKRVAEYSYILALGLGLDQEEADLLKMASPMHDIGKVAIPDSILHKPGPLTDVEFELMKTHTEIGYNLLKNSKRRILKTAAIVAVQHHEKWNGKGYPHGLKGEEIHLYGRITAIADVFDALGSDRVYKKAWELERILELFRQERGEHFDPNVVDAFFDNLPAIRSVREHYPE</sequence>
<dbReference type="SUPFAM" id="SSF109604">
    <property type="entry name" value="HD-domain/PDEase-like"/>
    <property type="match status" value="1"/>
</dbReference>
<dbReference type="InterPro" id="IPR003018">
    <property type="entry name" value="GAF"/>
</dbReference>
<evidence type="ECO:0000259" key="2">
    <source>
        <dbReference type="PROSITE" id="PS51832"/>
    </source>
</evidence>
<dbReference type="SUPFAM" id="SSF55781">
    <property type="entry name" value="GAF domain-like"/>
    <property type="match status" value="1"/>
</dbReference>
<dbReference type="Gene3D" id="1.10.3210.10">
    <property type="entry name" value="Hypothetical protein af1432"/>
    <property type="match status" value="1"/>
</dbReference>
<keyword evidence="1" id="KW-0378">Hydrolase</keyword>
<dbReference type="CDD" id="cd00077">
    <property type="entry name" value="HDc"/>
    <property type="match status" value="1"/>
</dbReference>
<organism evidence="3 4">
    <name type="scientific">Paenibacillus oceani</name>
    <dbReference type="NCBI Taxonomy" id="2772510"/>
    <lineage>
        <taxon>Bacteria</taxon>
        <taxon>Bacillati</taxon>
        <taxon>Bacillota</taxon>
        <taxon>Bacilli</taxon>
        <taxon>Bacillales</taxon>
        <taxon>Paenibacillaceae</taxon>
        <taxon>Paenibacillus</taxon>
    </lineage>
</organism>
<dbReference type="FunFam" id="1.10.3210.10:FF:000018">
    <property type="entry name" value="Two-component system response regulator"/>
    <property type="match status" value="1"/>
</dbReference>
<protein>
    <submittedName>
        <fullName evidence="3">HD domain-containing protein</fullName>
    </submittedName>
</protein>
<dbReference type="PROSITE" id="PS51832">
    <property type="entry name" value="HD_GYP"/>
    <property type="match status" value="1"/>
</dbReference>
<dbReference type="Proteomes" id="UP000639396">
    <property type="component" value="Unassembled WGS sequence"/>
</dbReference>
<feature type="domain" description="HD-GYP" evidence="2">
    <location>
        <begin position="192"/>
        <end position="389"/>
    </location>
</feature>
<evidence type="ECO:0000313" key="3">
    <source>
        <dbReference type="EMBL" id="MBD2863226.1"/>
    </source>
</evidence>
<comment type="caution">
    <text evidence="3">The sequence shown here is derived from an EMBL/GenBank/DDBJ whole genome shotgun (WGS) entry which is preliminary data.</text>
</comment>
<keyword evidence="4" id="KW-1185">Reference proteome</keyword>
<accession>A0A927CBI1</accession>
<evidence type="ECO:0000256" key="1">
    <source>
        <dbReference type="ARBA" id="ARBA00022801"/>
    </source>
</evidence>
<dbReference type="PANTHER" id="PTHR45228">
    <property type="entry name" value="CYCLIC DI-GMP PHOSPHODIESTERASE TM_0186-RELATED"/>
    <property type="match status" value="1"/>
</dbReference>
<dbReference type="Gene3D" id="3.30.450.40">
    <property type="match status" value="1"/>
</dbReference>
<dbReference type="PANTHER" id="PTHR45228:SF9">
    <property type="entry name" value="3'3'-CGAMP-SPECIFIC PHOSPHODIESTERASE 2"/>
    <property type="match status" value="1"/>
</dbReference>
<gene>
    <name evidence="3" type="ORF">IDH45_14630</name>
</gene>